<dbReference type="HOGENOM" id="CLU_799222_0_0_1"/>
<dbReference type="PANTHER" id="PTHR28155:SF1">
    <property type="entry name" value="DNA-DIRECTED RNA POLYMERASE I SUBUNIT RPA34.5-DOMAIN-CONTAINING PROTEIN"/>
    <property type="match status" value="1"/>
</dbReference>
<dbReference type="PANTHER" id="PTHR28155">
    <property type="entry name" value="ACR243WP"/>
    <property type="match status" value="1"/>
</dbReference>
<comment type="caution">
    <text evidence="2">The sequence shown here is derived from an EMBL/GenBank/DDBJ whole genome shotgun (WGS) entry which is preliminary data.</text>
</comment>
<protein>
    <submittedName>
        <fullName evidence="2">Uncharacterized protein</fullName>
    </submittedName>
</protein>
<organism evidence="2 3">
    <name type="scientific">Blumeria graminis f. sp. hordei (strain DH14)</name>
    <name type="common">Barley powdery mildew</name>
    <name type="synonym">Oidium monilioides f. sp. hordei</name>
    <dbReference type="NCBI Taxonomy" id="546991"/>
    <lineage>
        <taxon>Eukaryota</taxon>
        <taxon>Fungi</taxon>
        <taxon>Dikarya</taxon>
        <taxon>Ascomycota</taxon>
        <taxon>Pezizomycotina</taxon>
        <taxon>Leotiomycetes</taxon>
        <taxon>Erysiphales</taxon>
        <taxon>Erysiphaceae</taxon>
        <taxon>Blumeria</taxon>
        <taxon>Blumeria hordei</taxon>
    </lineage>
</organism>
<evidence type="ECO:0000313" key="3">
    <source>
        <dbReference type="Proteomes" id="UP000015441"/>
    </source>
</evidence>
<dbReference type="Gene3D" id="6.20.250.70">
    <property type="match status" value="1"/>
</dbReference>
<feature type="region of interest" description="Disordered" evidence="1">
    <location>
        <begin position="251"/>
        <end position="347"/>
    </location>
</feature>
<accession>N1J6I9</accession>
<feature type="region of interest" description="Disordered" evidence="1">
    <location>
        <begin position="1"/>
        <end position="104"/>
    </location>
</feature>
<dbReference type="InterPro" id="IPR053263">
    <property type="entry name" value="Euk_RPA34_RNAP_subunit"/>
</dbReference>
<evidence type="ECO:0000256" key="1">
    <source>
        <dbReference type="SAM" id="MobiDB-lite"/>
    </source>
</evidence>
<dbReference type="InterPro" id="IPR013240">
    <property type="entry name" value="DNA-dir_RNA_pol1_su_RPA34"/>
</dbReference>
<keyword evidence="3" id="KW-1185">Reference proteome</keyword>
<dbReference type="GO" id="GO:0006360">
    <property type="term" value="P:transcription by RNA polymerase I"/>
    <property type="evidence" value="ECO:0007669"/>
    <property type="project" value="InterPro"/>
</dbReference>
<feature type="compositionally biased region" description="Acidic residues" evidence="1">
    <location>
        <begin position="253"/>
        <end position="265"/>
    </location>
</feature>
<feature type="compositionally biased region" description="Polar residues" evidence="1">
    <location>
        <begin position="203"/>
        <end position="216"/>
    </location>
</feature>
<feature type="compositionally biased region" description="Basic and acidic residues" evidence="1">
    <location>
        <begin position="75"/>
        <end position="85"/>
    </location>
</feature>
<sequence length="347" mass="38221">MVKPTVGSAKNDKPHKARNKRPEVESTDERKAKKTKINPVASKASKSLKIGESEVNSEENPHVAQGVNNLSTNNKPDESEPREETLSTTFKPPPGFQPFELKEVPNSPDFLSKSNLQGKQIWYFTAPISLDVSSLKDLTLAALTTGTPVMEFDGDEFGFFPESADKHNFPKVLAPTASKNGYSFMPEPITQILQLQRIVNLPSTSGSQGDTTNAKVKSSAHRQPRAQPKGLRMRFHPIGCRSEDPLIIGMESSSEESSSEPDDEIAGIKSNAKSYSTGPDLKEPARNKISDKSYIKETRIPPPMRKVSSTVRLNKASKINPSQKLPREADEKLETKRSKTKSHNSKG</sequence>
<dbReference type="Proteomes" id="UP000015441">
    <property type="component" value="Unassembled WGS sequence"/>
</dbReference>
<dbReference type="STRING" id="546991.N1J6I9"/>
<feature type="compositionally biased region" description="Basic and acidic residues" evidence="1">
    <location>
        <begin position="10"/>
        <end position="31"/>
    </location>
</feature>
<feature type="region of interest" description="Disordered" evidence="1">
    <location>
        <begin position="203"/>
        <end position="233"/>
    </location>
</feature>
<feature type="compositionally biased region" description="Basic and acidic residues" evidence="1">
    <location>
        <begin position="280"/>
        <end position="299"/>
    </location>
</feature>
<dbReference type="AlphaFoldDB" id="N1J6I9"/>
<proteinExistence type="predicted"/>
<dbReference type="Pfam" id="PF08208">
    <property type="entry name" value="RNA_polI_A34"/>
    <property type="match status" value="1"/>
</dbReference>
<evidence type="ECO:0000313" key="2">
    <source>
        <dbReference type="EMBL" id="CCU75710.1"/>
    </source>
</evidence>
<name>N1J6I9_BLUG1</name>
<dbReference type="eggNOG" id="ENOG502SA24">
    <property type="taxonomic scope" value="Eukaryota"/>
</dbReference>
<dbReference type="EMBL" id="CAUH01001599">
    <property type="protein sequence ID" value="CCU75710.1"/>
    <property type="molecule type" value="Genomic_DNA"/>
</dbReference>
<feature type="compositionally biased region" description="Basic residues" evidence="1">
    <location>
        <begin position="338"/>
        <end position="347"/>
    </location>
</feature>
<feature type="compositionally biased region" description="Polar residues" evidence="1">
    <location>
        <begin position="307"/>
        <end position="323"/>
    </location>
</feature>
<gene>
    <name evidence="2" type="ORF">BGHDH14_bgh00623</name>
</gene>
<dbReference type="OrthoDB" id="76224at2759"/>
<dbReference type="InParanoid" id="N1J6I9"/>
<feature type="compositionally biased region" description="Basic and acidic residues" evidence="1">
    <location>
        <begin position="325"/>
        <end position="337"/>
    </location>
</feature>
<reference evidence="2 3" key="1">
    <citation type="journal article" date="2010" name="Science">
        <title>Genome expansion and gene loss in powdery mildew fungi reveal tradeoffs in extreme parasitism.</title>
        <authorList>
            <person name="Spanu P.D."/>
            <person name="Abbott J.C."/>
            <person name="Amselem J."/>
            <person name="Burgis T.A."/>
            <person name="Soanes D.M."/>
            <person name="Stueber K."/>
            <person name="Ver Loren van Themaat E."/>
            <person name="Brown J.K.M."/>
            <person name="Butcher S.A."/>
            <person name="Gurr S.J."/>
            <person name="Lebrun M.-H."/>
            <person name="Ridout C.J."/>
            <person name="Schulze-Lefert P."/>
            <person name="Talbot N.J."/>
            <person name="Ahmadinejad N."/>
            <person name="Ametz C."/>
            <person name="Barton G.R."/>
            <person name="Benjdia M."/>
            <person name="Bidzinski P."/>
            <person name="Bindschedler L.V."/>
            <person name="Both M."/>
            <person name="Brewer M.T."/>
            <person name="Cadle-Davidson L."/>
            <person name="Cadle-Davidson M.M."/>
            <person name="Collemare J."/>
            <person name="Cramer R."/>
            <person name="Frenkel O."/>
            <person name="Godfrey D."/>
            <person name="Harriman J."/>
            <person name="Hoede C."/>
            <person name="King B.C."/>
            <person name="Klages S."/>
            <person name="Kleemann J."/>
            <person name="Knoll D."/>
            <person name="Koti P.S."/>
            <person name="Kreplak J."/>
            <person name="Lopez-Ruiz F.J."/>
            <person name="Lu X."/>
            <person name="Maekawa T."/>
            <person name="Mahanil S."/>
            <person name="Micali C."/>
            <person name="Milgroom M.G."/>
            <person name="Montana G."/>
            <person name="Noir S."/>
            <person name="O'Connell R.J."/>
            <person name="Oberhaensli S."/>
            <person name="Parlange F."/>
            <person name="Pedersen C."/>
            <person name="Quesneville H."/>
            <person name="Reinhardt R."/>
            <person name="Rott M."/>
            <person name="Sacristan S."/>
            <person name="Schmidt S.M."/>
            <person name="Schoen M."/>
            <person name="Skamnioti P."/>
            <person name="Sommer H."/>
            <person name="Stephens A."/>
            <person name="Takahara H."/>
            <person name="Thordal-Christensen H."/>
            <person name="Vigouroux M."/>
            <person name="Wessling R."/>
            <person name="Wicker T."/>
            <person name="Panstruga R."/>
        </authorList>
    </citation>
    <scope>NUCLEOTIDE SEQUENCE [LARGE SCALE GENOMIC DNA]</scope>
    <source>
        <strain evidence="2">DH14</strain>
    </source>
</reference>